<dbReference type="RefSeq" id="WP_012660715.1">
    <property type="nucleotide sequence ID" value="NZ_FWDH01000001.1"/>
</dbReference>
<sequence>MFGGLVDDKTLKKLSTLKFKFGIEIISQFEGQQKSKGRGNSLEFSDHREYMPGDDFRKVNFRIFVATQRLYVKLFEQERQTTYNFFIDMSKSMDFGSKVKKGDMAKALAFCLSYIALSRLDSVNIFLVQENGILSSGYLKGKQSLPKIVRFLEDANFEGTANFENIKNIYIPRKSISFIFSDFLFEGAAKVLKMLSARCSFVCCCQILDEIEAYPSFEHTFCQLIDSESAKAIDVELSNSLIKEYVEELRRYQNGLKEILKKANGRFYEVLSSSALEKTVMNMIGVGR</sequence>
<gene>
    <name evidence="2" type="ORF">SAMN05216240_0218</name>
</gene>
<evidence type="ECO:0000313" key="2">
    <source>
        <dbReference type="EMBL" id="SMR91034.1"/>
    </source>
</evidence>
<dbReference type="PANTHER" id="PTHR33608:SF6">
    <property type="entry name" value="BLL2464 PROTEIN"/>
    <property type="match status" value="1"/>
</dbReference>
<protein>
    <recommendedName>
        <fullName evidence="1">DUF58 domain-containing protein</fullName>
    </recommendedName>
</protein>
<keyword evidence="3" id="KW-1185">Reference proteome</keyword>
<name>A0ABY1S5P9_CALBS</name>
<dbReference type="InterPro" id="IPR002881">
    <property type="entry name" value="DUF58"/>
</dbReference>
<evidence type="ECO:0000259" key="1">
    <source>
        <dbReference type="Pfam" id="PF01882"/>
    </source>
</evidence>
<evidence type="ECO:0000313" key="3">
    <source>
        <dbReference type="Proteomes" id="UP000196803"/>
    </source>
</evidence>
<feature type="domain" description="DUF58" evidence="1">
    <location>
        <begin position="46"/>
        <end position="250"/>
    </location>
</feature>
<dbReference type="Pfam" id="PF01882">
    <property type="entry name" value="DUF58"/>
    <property type="match status" value="1"/>
</dbReference>
<proteinExistence type="predicted"/>
<reference evidence="2 3" key="1">
    <citation type="submission" date="2017-05" db="EMBL/GenBank/DDBJ databases">
        <authorList>
            <person name="Varghese N."/>
            <person name="Submissions S."/>
        </authorList>
    </citation>
    <scope>NUCLEOTIDE SEQUENCE [LARGE SCALE GENOMIC DNA]</scope>
    <source>
        <strain evidence="2 3">MACB1020</strain>
    </source>
</reference>
<dbReference type="Proteomes" id="UP000196803">
    <property type="component" value="Unassembled WGS sequence"/>
</dbReference>
<comment type="caution">
    <text evidence="2">The sequence shown here is derived from an EMBL/GenBank/DDBJ whole genome shotgun (WGS) entry which is preliminary data.</text>
</comment>
<accession>A0ABY1S5P9</accession>
<organism evidence="2 3">
    <name type="scientific">Caldicellulosiruptor bescii</name>
    <name type="common">Anaerocellum thermophilum</name>
    <dbReference type="NCBI Taxonomy" id="31899"/>
    <lineage>
        <taxon>Bacteria</taxon>
        <taxon>Bacillati</taxon>
        <taxon>Bacillota</taxon>
        <taxon>Bacillota incertae sedis</taxon>
        <taxon>Caldicellulosiruptorales</taxon>
        <taxon>Caldicellulosiruptoraceae</taxon>
        <taxon>Caldicellulosiruptor</taxon>
    </lineage>
</organism>
<dbReference type="EMBL" id="FXXC01000001">
    <property type="protein sequence ID" value="SMR91034.1"/>
    <property type="molecule type" value="Genomic_DNA"/>
</dbReference>
<dbReference type="PANTHER" id="PTHR33608">
    <property type="entry name" value="BLL2464 PROTEIN"/>
    <property type="match status" value="1"/>
</dbReference>